<evidence type="ECO:0000313" key="1">
    <source>
        <dbReference type="EMBL" id="GAA3508685.1"/>
    </source>
</evidence>
<proteinExistence type="predicted"/>
<name>A0ABP6UMD0_9FLAO</name>
<sequence>MLAQLPQSLLQTAKDVPLFDGYQGSIYKTLGYRDASLIDEKSGSFDAPLRYNIYSDLIEHQKGNEQFAIVRNKTTHARIDGEYFYYCDFKNQRGSDVPGYFVLIELHDDYRIYKKYSIDVKKPQQRSTPSGTDTPGKLATKITYFLEENSVIMELPLDKKGILGVLSDKETELKEYIKKEKIKVRKEEDLIRLVSRYNALKRSESGPSGSLLSSNGSRN</sequence>
<keyword evidence="2" id="KW-1185">Reference proteome</keyword>
<evidence type="ECO:0008006" key="3">
    <source>
        <dbReference type="Google" id="ProtNLM"/>
    </source>
</evidence>
<gene>
    <name evidence="1" type="ORF">GCM10022393_20340</name>
</gene>
<comment type="caution">
    <text evidence="1">The sequence shown here is derived from an EMBL/GenBank/DDBJ whole genome shotgun (WGS) entry which is preliminary data.</text>
</comment>
<organism evidence="1 2">
    <name type="scientific">Aquimarina addita</name>
    <dbReference type="NCBI Taxonomy" id="870485"/>
    <lineage>
        <taxon>Bacteria</taxon>
        <taxon>Pseudomonadati</taxon>
        <taxon>Bacteroidota</taxon>
        <taxon>Flavobacteriia</taxon>
        <taxon>Flavobacteriales</taxon>
        <taxon>Flavobacteriaceae</taxon>
        <taxon>Aquimarina</taxon>
    </lineage>
</organism>
<dbReference type="EMBL" id="BAABCW010000007">
    <property type="protein sequence ID" value="GAA3508685.1"/>
    <property type="molecule type" value="Genomic_DNA"/>
</dbReference>
<evidence type="ECO:0000313" key="2">
    <source>
        <dbReference type="Proteomes" id="UP001500459"/>
    </source>
</evidence>
<protein>
    <recommendedName>
        <fullName evidence="3">Restriction endonuclease</fullName>
    </recommendedName>
</protein>
<reference evidence="2" key="1">
    <citation type="journal article" date="2019" name="Int. J. Syst. Evol. Microbiol.">
        <title>The Global Catalogue of Microorganisms (GCM) 10K type strain sequencing project: providing services to taxonomists for standard genome sequencing and annotation.</title>
        <authorList>
            <consortium name="The Broad Institute Genomics Platform"/>
            <consortium name="The Broad Institute Genome Sequencing Center for Infectious Disease"/>
            <person name="Wu L."/>
            <person name="Ma J."/>
        </authorList>
    </citation>
    <scope>NUCLEOTIDE SEQUENCE [LARGE SCALE GENOMIC DNA]</scope>
    <source>
        <strain evidence="2">JCM 17106</strain>
    </source>
</reference>
<accession>A0ABP6UMD0</accession>
<dbReference type="Proteomes" id="UP001500459">
    <property type="component" value="Unassembled WGS sequence"/>
</dbReference>